<dbReference type="Gene3D" id="1.25.40.430">
    <property type="match status" value="1"/>
</dbReference>
<keyword evidence="3" id="KW-0418">Kinase</keyword>
<keyword evidence="3" id="KW-0808">Transferase</keyword>
<dbReference type="PANTHER" id="PTHR14030:SF4">
    <property type="entry name" value="BUB1 KINASE, ISOFORM A-RELATED"/>
    <property type="match status" value="1"/>
</dbReference>
<dbReference type="AlphaFoldDB" id="A0AAW0B348"/>
<dbReference type="PANTHER" id="PTHR14030">
    <property type="entry name" value="MITOTIC CHECKPOINT SERINE/THREONINE-PROTEIN KINASE BUB1"/>
    <property type="match status" value="1"/>
</dbReference>
<evidence type="ECO:0000256" key="1">
    <source>
        <dbReference type="SAM" id="MobiDB-lite"/>
    </source>
</evidence>
<dbReference type="GO" id="GO:0051754">
    <property type="term" value="P:meiotic sister chromatid cohesion, centromeric"/>
    <property type="evidence" value="ECO:0007669"/>
    <property type="project" value="TreeGrafter"/>
</dbReference>
<feature type="region of interest" description="Disordered" evidence="1">
    <location>
        <begin position="291"/>
        <end position="403"/>
    </location>
</feature>
<dbReference type="Proteomes" id="UP001383192">
    <property type="component" value="Unassembled WGS sequence"/>
</dbReference>
<dbReference type="InterPro" id="IPR013212">
    <property type="entry name" value="Mad3/Bub1_I"/>
</dbReference>
<dbReference type="GO" id="GO:0005634">
    <property type="term" value="C:nucleus"/>
    <property type="evidence" value="ECO:0007669"/>
    <property type="project" value="TreeGrafter"/>
</dbReference>
<reference evidence="3 4" key="1">
    <citation type="submission" date="2024-01" db="EMBL/GenBank/DDBJ databases">
        <title>A draft genome for a cacao thread blight-causing isolate of Paramarasmius palmivorus.</title>
        <authorList>
            <person name="Baruah I.K."/>
            <person name="Bukari Y."/>
            <person name="Amoako-Attah I."/>
            <person name="Meinhardt L.W."/>
            <person name="Bailey B.A."/>
            <person name="Cohen S.P."/>
        </authorList>
    </citation>
    <scope>NUCLEOTIDE SEQUENCE [LARGE SCALE GENOMIC DNA]</scope>
    <source>
        <strain evidence="3 4">GH-12</strain>
    </source>
</reference>
<dbReference type="PROSITE" id="PS51489">
    <property type="entry name" value="BUB1_N"/>
    <property type="match status" value="1"/>
</dbReference>
<accession>A0AAW0B348</accession>
<dbReference type="GO" id="GO:0007094">
    <property type="term" value="P:mitotic spindle assembly checkpoint signaling"/>
    <property type="evidence" value="ECO:0007669"/>
    <property type="project" value="InterPro"/>
</dbReference>
<sequence length="446" mass="48616">MPLEDVFSSSAPAIVDCDVLEAAKENIQPLATGRRVTALSSILSTPHAQREPKLNATRNRLRINVELALEDEEDDPLEAYSALVNWTMENYPQGHSAESGLLELLEEATRVLKDHRGGIWKKEAKYLKLWMLYASFVEKPDIIYRFLLANDIGTDIATLYEEYAAILERDGRRKEADQAYNLGIARKAAPLERLKSKHEDFQKRMMCAAPAASAVSDAVPAPSEPRRTVLATTSAAPPLASSSNPPTRTSRAPSTSSNVPLRVFVDPTGSAAQSAEMETNTWPDLGTRKTRVKENQPEVKKLSGSTLKQAGKTKRIASSSSAASKIVPYRDPGPDEMPPPTTLPSRSTSAKKDAVLSTPAKGKFVPYSDTEAEAPPVPSTPKFTPFRDEVASTPSSSAVPGHVMKLKKPDIKFSSSEAEALRRDPLKNYDEAAVGDVYAPKVVYEA</sequence>
<dbReference type="SMART" id="SM00777">
    <property type="entry name" value="Mad3_BUB1_I"/>
    <property type="match status" value="1"/>
</dbReference>
<feature type="compositionally biased region" description="Basic and acidic residues" evidence="1">
    <location>
        <begin position="292"/>
        <end position="301"/>
    </location>
</feature>
<evidence type="ECO:0000259" key="2">
    <source>
        <dbReference type="PROSITE" id="PS51489"/>
    </source>
</evidence>
<dbReference type="Pfam" id="PF08311">
    <property type="entry name" value="Mad3_BUB1_I"/>
    <property type="match status" value="1"/>
</dbReference>
<comment type="caution">
    <text evidence="3">The sequence shown here is derived from an EMBL/GenBank/DDBJ whole genome shotgun (WGS) entry which is preliminary data.</text>
</comment>
<feature type="compositionally biased region" description="Low complexity" evidence="1">
    <location>
        <begin position="233"/>
        <end position="258"/>
    </location>
</feature>
<evidence type="ECO:0000313" key="3">
    <source>
        <dbReference type="EMBL" id="KAK7020201.1"/>
    </source>
</evidence>
<dbReference type="GO" id="GO:0004674">
    <property type="term" value="F:protein serine/threonine kinase activity"/>
    <property type="evidence" value="ECO:0007669"/>
    <property type="project" value="UniProtKB-EC"/>
</dbReference>
<feature type="domain" description="BUB1 N-terminal" evidence="2">
    <location>
        <begin position="65"/>
        <end position="228"/>
    </location>
</feature>
<dbReference type="FunFam" id="1.25.40.430:FF:000003">
    <property type="entry name" value="Checkpoint serine/threonine-protein kinase BUB1"/>
    <property type="match status" value="1"/>
</dbReference>
<feature type="region of interest" description="Disordered" evidence="1">
    <location>
        <begin position="233"/>
        <end position="262"/>
    </location>
</feature>
<proteinExistence type="predicted"/>
<keyword evidence="4" id="KW-1185">Reference proteome</keyword>
<name>A0AAW0B348_9AGAR</name>
<dbReference type="EMBL" id="JAYKXP010000191">
    <property type="protein sequence ID" value="KAK7020201.1"/>
    <property type="molecule type" value="Genomic_DNA"/>
</dbReference>
<dbReference type="InterPro" id="IPR015661">
    <property type="entry name" value="Bub1/Mad3"/>
</dbReference>
<organism evidence="3 4">
    <name type="scientific">Paramarasmius palmivorus</name>
    <dbReference type="NCBI Taxonomy" id="297713"/>
    <lineage>
        <taxon>Eukaryota</taxon>
        <taxon>Fungi</taxon>
        <taxon>Dikarya</taxon>
        <taxon>Basidiomycota</taxon>
        <taxon>Agaricomycotina</taxon>
        <taxon>Agaricomycetes</taxon>
        <taxon>Agaricomycetidae</taxon>
        <taxon>Agaricales</taxon>
        <taxon>Marasmiineae</taxon>
        <taxon>Marasmiaceae</taxon>
        <taxon>Paramarasmius</taxon>
    </lineage>
</organism>
<evidence type="ECO:0000313" key="4">
    <source>
        <dbReference type="Proteomes" id="UP001383192"/>
    </source>
</evidence>
<dbReference type="GO" id="GO:0032991">
    <property type="term" value="C:protein-containing complex"/>
    <property type="evidence" value="ECO:0007669"/>
    <property type="project" value="UniProtKB-ARBA"/>
</dbReference>
<gene>
    <name evidence="3" type="primary">BUB1_2</name>
    <name evidence="3" type="ORF">VNI00_017814</name>
</gene>
<protein>
    <submittedName>
        <fullName evidence="3">Protein kinase</fullName>
        <ecNumber evidence="3">2.7.11.1</ecNumber>
    </submittedName>
</protein>
<dbReference type="EC" id="2.7.11.1" evidence="3"/>